<feature type="transmembrane region" description="Helical" evidence="6">
    <location>
        <begin position="84"/>
        <end position="107"/>
    </location>
</feature>
<comment type="subcellular location">
    <subcellularLocation>
        <location evidence="1">Cell membrane</location>
        <topology evidence="1">Multi-pass membrane protein</topology>
    </subcellularLocation>
</comment>
<dbReference type="Pfam" id="PF01943">
    <property type="entry name" value="Polysacc_synt"/>
    <property type="match status" value="1"/>
</dbReference>
<feature type="transmembrane region" description="Helical" evidence="6">
    <location>
        <begin position="252"/>
        <end position="275"/>
    </location>
</feature>
<feature type="transmembrane region" description="Helical" evidence="6">
    <location>
        <begin position="443"/>
        <end position="459"/>
    </location>
</feature>
<evidence type="ECO:0000256" key="5">
    <source>
        <dbReference type="ARBA" id="ARBA00023136"/>
    </source>
</evidence>
<feature type="transmembrane region" description="Helical" evidence="6">
    <location>
        <begin position="152"/>
        <end position="171"/>
    </location>
</feature>
<name>A0ABT7V6P3_9ACTN</name>
<dbReference type="EMBL" id="JAUDDZ010000001">
    <property type="protein sequence ID" value="MDM8274170.1"/>
    <property type="molecule type" value="Genomic_DNA"/>
</dbReference>
<gene>
    <name evidence="7" type="ORF">QUW28_01470</name>
</gene>
<feature type="transmembrane region" description="Helical" evidence="6">
    <location>
        <begin position="384"/>
        <end position="404"/>
    </location>
</feature>
<keyword evidence="2" id="KW-1003">Cell membrane</keyword>
<comment type="caution">
    <text evidence="7">The sequence shown here is derived from an EMBL/GenBank/DDBJ whole genome shotgun (WGS) entry which is preliminary data.</text>
</comment>
<sequence length="465" mass="51353">MSNKKLDSSLSGRAFLYTLGQLALNFLSVISAPIFVRLMTTSEYGMAAIFFTWVTILSNVVALRADASIQNACSEFGEERLPGYVSSVSSLALCSSLLFFIFALVNLSAFSSLMGMNSAAVLLCVATSFAIACSNIRLSYLTVTRNASSNMVISLVLSIAQIGCSIAFLLLFTGQGYFARVVGYSAPSLIMGVFFLAFFYIKGGILFNREYWRFCLVLSLPLIFNGIAYLLINQCDRLMINSMLGPASAGIYSFAYSCALPASVVCSAMNSAWTPEFFSMMKDGKQDEIMNRSRGYMTNMTAVSAAILLVCPEILVVLGTPEYYSGIPMLPMVVMAYFFQFMYTWPVNCEFYYKKTAWMTGATIIATAVNVGMNFLLIPAIGAFGAAVASLAAFALLFVMHDVIARIKTPHYLFSWSWYMQGIVPMMIALAVCYLFLDWAVVRWVLAVFVIAFLLRRLIKRKTLF</sequence>
<keyword evidence="4 6" id="KW-1133">Transmembrane helix</keyword>
<dbReference type="PANTHER" id="PTHR30250:SF11">
    <property type="entry name" value="O-ANTIGEN TRANSPORTER-RELATED"/>
    <property type="match status" value="1"/>
</dbReference>
<feature type="transmembrane region" description="Helical" evidence="6">
    <location>
        <begin position="14"/>
        <end position="38"/>
    </location>
</feature>
<evidence type="ECO:0000256" key="4">
    <source>
        <dbReference type="ARBA" id="ARBA00022989"/>
    </source>
</evidence>
<evidence type="ECO:0000256" key="3">
    <source>
        <dbReference type="ARBA" id="ARBA00022692"/>
    </source>
</evidence>
<dbReference type="PANTHER" id="PTHR30250">
    <property type="entry name" value="PST FAMILY PREDICTED COLANIC ACID TRANSPORTER"/>
    <property type="match status" value="1"/>
</dbReference>
<accession>A0ABT7V6P3</accession>
<keyword evidence="3 6" id="KW-0812">Transmembrane</keyword>
<dbReference type="InterPro" id="IPR050833">
    <property type="entry name" value="Poly_Biosynth_Transport"/>
</dbReference>
<feature type="transmembrane region" description="Helical" evidence="6">
    <location>
        <begin position="323"/>
        <end position="345"/>
    </location>
</feature>
<reference evidence="8" key="1">
    <citation type="submission" date="2023-06" db="EMBL/GenBank/DDBJ databases">
        <title>Identification and characterization of horizontal gene transfer across gut microbiota members of farm animals based on homology search.</title>
        <authorList>
            <person name="Zeman M."/>
            <person name="Kubasova T."/>
            <person name="Jahodarova E."/>
            <person name="Nykrynova M."/>
            <person name="Rychlik I."/>
        </authorList>
    </citation>
    <scope>NUCLEOTIDE SEQUENCE [LARGE SCALE GENOMIC DNA]</scope>
    <source>
        <strain evidence="8">154_Feed</strain>
    </source>
</reference>
<dbReference type="Proteomes" id="UP001529421">
    <property type="component" value="Unassembled WGS sequence"/>
</dbReference>
<evidence type="ECO:0000313" key="8">
    <source>
        <dbReference type="Proteomes" id="UP001529421"/>
    </source>
</evidence>
<feature type="transmembrane region" description="Helical" evidence="6">
    <location>
        <begin position="357"/>
        <end position="378"/>
    </location>
</feature>
<protein>
    <submittedName>
        <fullName evidence="7">Oligosaccharide flippase family protein</fullName>
    </submittedName>
</protein>
<organism evidence="7 8">
    <name type="scientific">Enorma phocaeensis</name>
    <dbReference type="NCBI Taxonomy" id="1871019"/>
    <lineage>
        <taxon>Bacteria</taxon>
        <taxon>Bacillati</taxon>
        <taxon>Actinomycetota</taxon>
        <taxon>Coriobacteriia</taxon>
        <taxon>Coriobacteriales</taxon>
        <taxon>Coriobacteriaceae</taxon>
        <taxon>Enorma</taxon>
    </lineage>
</organism>
<feature type="transmembrane region" description="Helical" evidence="6">
    <location>
        <begin position="416"/>
        <end position="437"/>
    </location>
</feature>
<feature type="transmembrane region" description="Helical" evidence="6">
    <location>
        <begin position="296"/>
        <end position="317"/>
    </location>
</feature>
<feature type="transmembrane region" description="Helical" evidence="6">
    <location>
        <begin position="44"/>
        <end position="63"/>
    </location>
</feature>
<proteinExistence type="predicted"/>
<dbReference type="InterPro" id="IPR002797">
    <property type="entry name" value="Polysacc_synth"/>
</dbReference>
<evidence type="ECO:0000256" key="1">
    <source>
        <dbReference type="ARBA" id="ARBA00004651"/>
    </source>
</evidence>
<evidence type="ECO:0000256" key="6">
    <source>
        <dbReference type="SAM" id="Phobius"/>
    </source>
</evidence>
<keyword evidence="8" id="KW-1185">Reference proteome</keyword>
<dbReference type="RefSeq" id="WP_289543957.1">
    <property type="nucleotide sequence ID" value="NZ_JAUDDZ010000001.1"/>
</dbReference>
<feature type="transmembrane region" description="Helical" evidence="6">
    <location>
        <begin position="211"/>
        <end position="232"/>
    </location>
</feature>
<keyword evidence="5 6" id="KW-0472">Membrane</keyword>
<evidence type="ECO:0000256" key="2">
    <source>
        <dbReference type="ARBA" id="ARBA00022475"/>
    </source>
</evidence>
<feature type="transmembrane region" description="Helical" evidence="6">
    <location>
        <begin position="177"/>
        <end position="199"/>
    </location>
</feature>
<feature type="transmembrane region" description="Helical" evidence="6">
    <location>
        <begin position="119"/>
        <end position="140"/>
    </location>
</feature>
<evidence type="ECO:0000313" key="7">
    <source>
        <dbReference type="EMBL" id="MDM8274170.1"/>
    </source>
</evidence>